<protein>
    <recommendedName>
        <fullName evidence="5">Polyribonucleotide nucleotidyltransferase</fullName>
        <ecNumber evidence="5">2.7.7.8</ecNumber>
    </recommendedName>
    <alternativeName>
        <fullName evidence="5">Polynucleotide phosphorylase</fullName>
        <shortName evidence="5">PNPase</shortName>
    </alternativeName>
</protein>
<dbReference type="InterPro" id="IPR036345">
    <property type="entry name" value="ExoRNase_PH_dom2_sf"/>
</dbReference>
<dbReference type="SUPFAM" id="SSF54791">
    <property type="entry name" value="Eukaryotic type KH-domain (KH-domain type I)"/>
    <property type="match status" value="1"/>
</dbReference>
<comment type="subcellular location">
    <subcellularLocation>
        <location evidence="5">Cytoplasm</location>
    </subcellularLocation>
</comment>
<organism evidence="7 8">
    <name type="scientific">Candidatus Roizmanbacteria bacterium GW2011_GWC2_34_23</name>
    <dbReference type="NCBI Taxonomy" id="1618484"/>
    <lineage>
        <taxon>Bacteria</taxon>
        <taxon>Candidatus Roizmaniibacteriota</taxon>
    </lineage>
</organism>
<evidence type="ECO:0000256" key="4">
    <source>
        <dbReference type="ARBA" id="ARBA00022884"/>
    </source>
</evidence>
<dbReference type="SUPFAM" id="SSF55666">
    <property type="entry name" value="Ribonuclease PH domain 2-like"/>
    <property type="match status" value="2"/>
</dbReference>
<comment type="cofactor">
    <cofactor evidence="5">
        <name>Mg(2+)</name>
        <dbReference type="ChEBI" id="CHEBI:18420"/>
    </cofactor>
</comment>
<dbReference type="InterPro" id="IPR004087">
    <property type="entry name" value="KH_dom"/>
</dbReference>
<dbReference type="CDD" id="cd02393">
    <property type="entry name" value="KH-I_PNPase"/>
    <property type="match status" value="1"/>
</dbReference>
<dbReference type="PANTHER" id="PTHR11252">
    <property type="entry name" value="POLYRIBONUCLEOTIDE NUCLEOTIDYLTRANSFERASE"/>
    <property type="match status" value="1"/>
</dbReference>
<dbReference type="InterPro" id="IPR003029">
    <property type="entry name" value="S1_domain"/>
</dbReference>
<dbReference type="InterPro" id="IPR036456">
    <property type="entry name" value="PNPase_PH_RNA-bd_sf"/>
</dbReference>
<dbReference type="GO" id="GO:0006402">
    <property type="term" value="P:mRNA catabolic process"/>
    <property type="evidence" value="ECO:0007669"/>
    <property type="project" value="UniProtKB-UniRule"/>
</dbReference>
<dbReference type="Proteomes" id="UP000034004">
    <property type="component" value="Unassembled WGS sequence"/>
</dbReference>
<dbReference type="GO" id="GO:0000175">
    <property type="term" value="F:3'-5'-RNA exonuclease activity"/>
    <property type="evidence" value="ECO:0007669"/>
    <property type="project" value="TreeGrafter"/>
</dbReference>
<evidence type="ECO:0000256" key="2">
    <source>
        <dbReference type="ARBA" id="ARBA00022679"/>
    </source>
</evidence>
<dbReference type="FunFam" id="3.30.230.70:FF:000001">
    <property type="entry name" value="Polyribonucleotide nucleotidyltransferase"/>
    <property type="match status" value="1"/>
</dbReference>
<name>A0A0G0B003_9BACT</name>
<dbReference type="SMART" id="SM00322">
    <property type="entry name" value="KH"/>
    <property type="match status" value="1"/>
</dbReference>
<feature type="domain" description="S1 motif" evidence="6">
    <location>
        <begin position="627"/>
        <end position="695"/>
    </location>
</feature>
<dbReference type="InterPro" id="IPR015847">
    <property type="entry name" value="ExoRNase_PH_dom2"/>
</dbReference>
<evidence type="ECO:0000313" key="8">
    <source>
        <dbReference type="Proteomes" id="UP000034004"/>
    </source>
</evidence>
<dbReference type="GO" id="GO:0000287">
    <property type="term" value="F:magnesium ion binding"/>
    <property type="evidence" value="ECO:0007669"/>
    <property type="project" value="UniProtKB-UniRule"/>
</dbReference>
<dbReference type="NCBIfam" id="NF008805">
    <property type="entry name" value="PRK11824.1"/>
    <property type="match status" value="1"/>
</dbReference>
<dbReference type="SMART" id="SM00316">
    <property type="entry name" value="S1"/>
    <property type="match status" value="1"/>
</dbReference>
<dbReference type="InterPro" id="IPR012162">
    <property type="entry name" value="PNPase"/>
</dbReference>
<dbReference type="PANTHER" id="PTHR11252:SF0">
    <property type="entry name" value="POLYRIBONUCLEOTIDE NUCLEOTIDYLTRANSFERASE 1, MITOCHONDRIAL"/>
    <property type="match status" value="1"/>
</dbReference>
<comment type="catalytic activity">
    <reaction evidence="5">
        <text>RNA(n+1) + phosphate = RNA(n) + a ribonucleoside 5'-diphosphate</text>
        <dbReference type="Rhea" id="RHEA:22096"/>
        <dbReference type="Rhea" id="RHEA-COMP:14527"/>
        <dbReference type="Rhea" id="RHEA-COMP:17342"/>
        <dbReference type="ChEBI" id="CHEBI:43474"/>
        <dbReference type="ChEBI" id="CHEBI:57930"/>
        <dbReference type="ChEBI" id="CHEBI:140395"/>
        <dbReference type="EC" id="2.7.7.8"/>
    </reaction>
</comment>
<evidence type="ECO:0000256" key="1">
    <source>
        <dbReference type="ARBA" id="ARBA00007404"/>
    </source>
</evidence>
<comment type="caution">
    <text evidence="7">The sequence shown here is derived from an EMBL/GenBank/DDBJ whole genome shotgun (WGS) entry which is preliminary data.</text>
</comment>
<dbReference type="Pfam" id="PF00575">
    <property type="entry name" value="S1"/>
    <property type="match status" value="1"/>
</dbReference>
<keyword evidence="5" id="KW-0460">Magnesium</keyword>
<keyword evidence="5" id="KW-0963">Cytoplasm</keyword>
<keyword evidence="4 5" id="KW-0694">RNA-binding</keyword>
<dbReference type="InterPro" id="IPR012340">
    <property type="entry name" value="NA-bd_OB-fold"/>
</dbReference>
<dbReference type="Gene3D" id="3.30.230.70">
    <property type="entry name" value="GHMP Kinase, N-terminal domain"/>
    <property type="match status" value="2"/>
</dbReference>
<dbReference type="GO" id="GO:0004654">
    <property type="term" value="F:polyribonucleotide nucleotidyltransferase activity"/>
    <property type="evidence" value="ECO:0007669"/>
    <property type="project" value="UniProtKB-UniRule"/>
</dbReference>
<keyword evidence="3 5" id="KW-0548">Nucleotidyltransferase</keyword>
<comment type="function">
    <text evidence="5">Involved in mRNA degradation. Catalyzes the phosphorolysis of single-stranded polyribonucleotides processively in the 3'- to 5'-direction.</text>
</comment>
<dbReference type="PIRSF" id="PIRSF005499">
    <property type="entry name" value="PNPase"/>
    <property type="match status" value="1"/>
</dbReference>
<dbReference type="SUPFAM" id="SSF46915">
    <property type="entry name" value="Polynucleotide phosphorylase/guanosine pentaphosphate synthase (PNPase/GPSI), domain 3"/>
    <property type="match status" value="1"/>
</dbReference>
<dbReference type="CDD" id="cd11364">
    <property type="entry name" value="RNase_PH_PNPase_2"/>
    <property type="match status" value="1"/>
</dbReference>
<dbReference type="STRING" id="1618484.UR56_C0005G0014"/>
<dbReference type="InterPro" id="IPR004088">
    <property type="entry name" value="KH_dom_type_1"/>
</dbReference>
<comment type="similarity">
    <text evidence="1 5">Belongs to the polyribonucleotide nucleotidyltransferase family.</text>
</comment>
<dbReference type="Gene3D" id="3.30.1370.10">
    <property type="entry name" value="K Homology domain, type 1"/>
    <property type="match status" value="1"/>
</dbReference>
<dbReference type="PROSITE" id="PS50084">
    <property type="entry name" value="KH_TYPE_1"/>
    <property type="match status" value="1"/>
</dbReference>
<dbReference type="EMBL" id="LBPR01000005">
    <property type="protein sequence ID" value="KKP62768.1"/>
    <property type="molecule type" value="Genomic_DNA"/>
</dbReference>
<sequence>MKIIEKSIELDGQKLTLQFGKLAQAVDTSVYATMGDTAVLVTVAIGPENPNLDYFPLSVEYAEKLYAGGLIKGSRWVKREGRPSDEAVLNGRIIDRSIRPLFPKTYKKQVQVVITLLSIDGVNDPEVLSAIAVSMALSVSSIPWAGPISTVRVGYVSSAEKKESAFILYPTENEQEFSDLDLVVSSSKDKVLMIETKANMIKDEIIQEGIEMAKIENKKIIEFIEEIAKEIGKKKDVAPDEADYSEVTKLVKSKYAKLVTEAVKISASTAGSDSKLIKEVVDAIYEELEKKFDTKQILAAITKYNYVNIKSDILEKKIRPDGRKFNQVRDLNVEVSLLPRTHGSALFQRGQTQVLSIATLGSTTLEQLIEGPEGKEVKRYIHHYSDGPYSYGQTGRMIGPSRRAIGHGALAEKAIEPVLPSTEEFPYAIRVVSEVLSENGSSSMGSVCGSSLSLMDAGVPLKQAVAGVAMGIVTKSDDEYAVLTDIVGLEDFAGEMDFKIAGTVDGITAIQLDVKNKGLTAKMIKDIFVQGKEARLTILEAMNKVISSPRKEVSRYAPKVVVLTPPSDKIGEIIGPGGKNIRALIARTQTEINVDDDGKVTVSGLDRAKVDEAVAHIGNITREIQVGEEFEGEVKRILPFGAFVEMVPGKEGLVHVSKMGTGFVKHPEDVVKLGQKVKVKVYQIDNMGRVNLQMIK</sequence>
<feature type="binding site" evidence="5">
    <location>
        <position position="497"/>
    </location>
    <ligand>
        <name>Mg(2+)</name>
        <dbReference type="ChEBI" id="CHEBI:18420"/>
    </ligand>
</feature>
<evidence type="ECO:0000259" key="6">
    <source>
        <dbReference type="PROSITE" id="PS50126"/>
    </source>
</evidence>
<dbReference type="SUPFAM" id="SSF50249">
    <property type="entry name" value="Nucleic acid-binding proteins"/>
    <property type="match status" value="1"/>
</dbReference>
<keyword evidence="5" id="KW-0479">Metal-binding</keyword>
<keyword evidence="2 5" id="KW-0808">Transferase</keyword>
<dbReference type="InterPro" id="IPR027408">
    <property type="entry name" value="PNPase/RNase_PH_dom_sf"/>
</dbReference>
<dbReference type="InterPro" id="IPR036612">
    <property type="entry name" value="KH_dom_type_1_sf"/>
</dbReference>
<dbReference type="GO" id="GO:0003723">
    <property type="term" value="F:RNA binding"/>
    <property type="evidence" value="ECO:0007669"/>
    <property type="project" value="UniProtKB-UniRule"/>
</dbReference>
<dbReference type="EC" id="2.7.7.8" evidence="5"/>
<dbReference type="PATRIC" id="fig|1618484.3.peg.260"/>
<evidence type="ECO:0000256" key="5">
    <source>
        <dbReference type="HAMAP-Rule" id="MF_01595"/>
    </source>
</evidence>
<dbReference type="GO" id="GO:0006396">
    <property type="term" value="P:RNA processing"/>
    <property type="evidence" value="ECO:0007669"/>
    <property type="project" value="InterPro"/>
</dbReference>
<gene>
    <name evidence="5" type="primary">pnp</name>
    <name evidence="7" type="ORF">UR56_C0005G0014</name>
</gene>
<dbReference type="SUPFAM" id="SSF54211">
    <property type="entry name" value="Ribosomal protein S5 domain 2-like"/>
    <property type="match status" value="2"/>
</dbReference>
<dbReference type="InterPro" id="IPR020568">
    <property type="entry name" value="Ribosomal_Su5_D2-typ_SF"/>
</dbReference>
<feature type="binding site" evidence="5">
    <location>
        <position position="491"/>
    </location>
    <ligand>
        <name>Mg(2+)</name>
        <dbReference type="ChEBI" id="CHEBI:18420"/>
    </ligand>
</feature>
<dbReference type="HAMAP" id="MF_01595">
    <property type="entry name" value="PNPase"/>
    <property type="match status" value="1"/>
</dbReference>
<dbReference type="GO" id="GO:0005829">
    <property type="term" value="C:cytosol"/>
    <property type="evidence" value="ECO:0007669"/>
    <property type="project" value="TreeGrafter"/>
</dbReference>
<dbReference type="Gene3D" id="2.40.50.140">
    <property type="entry name" value="Nucleic acid-binding proteins"/>
    <property type="match status" value="1"/>
</dbReference>
<accession>A0A0G0B003</accession>
<dbReference type="Pfam" id="PF01138">
    <property type="entry name" value="RNase_PH"/>
    <property type="match status" value="2"/>
</dbReference>
<dbReference type="NCBIfam" id="TIGR03591">
    <property type="entry name" value="polynuc_phos"/>
    <property type="match status" value="1"/>
</dbReference>
<dbReference type="InterPro" id="IPR001247">
    <property type="entry name" value="ExoRNase_PH_dom1"/>
</dbReference>
<evidence type="ECO:0000313" key="7">
    <source>
        <dbReference type="EMBL" id="KKP62768.1"/>
    </source>
</evidence>
<evidence type="ECO:0000256" key="3">
    <source>
        <dbReference type="ARBA" id="ARBA00022695"/>
    </source>
</evidence>
<reference evidence="7 8" key="1">
    <citation type="journal article" date="2015" name="Nature">
        <title>rRNA introns, odd ribosomes, and small enigmatic genomes across a large radiation of phyla.</title>
        <authorList>
            <person name="Brown C.T."/>
            <person name="Hug L.A."/>
            <person name="Thomas B.C."/>
            <person name="Sharon I."/>
            <person name="Castelle C.J."/>
            <person name="Singh A."/>
            <person name="Wilkins M.J."/>
            <person name="Williams K.H."/>
            <person name="Banfield J.F."/>
        </authorList>
    </citation>
    <scope>NUCLEOTIDE SEQUENCE [LARGE SCALE GENOMIC DNA]</scope>
</reference>
<dbReference type="Pfam" id="PF03725">
    <property type="entry name" value="RNase_PH_C"/>
    <property type="match status" value="1"/>
</dbReference>
<dbReference type="FunFam" id="3.30.1370.10:FF:000001">
    <property type="entry name" value="Polyribonucleotide nucleotidyltransferase"/>
    <property type="match status" value="1"/>
</dbReference>
<proteinExistence type="inferred from homology"/>
<dbReference type="PROSITE" id="PS50126">
    <property type="entry name" value="S1"/>
    <property type="match status" value="1"/>
</dbReference>
<dbReference type="AlphaFoldDB" id="A0A0G0B003"/>
<dbReference type="Pfam" id="PF00013">
    <property type="entry name" value="KH_1"/>
    <property type="match status" value="1"/>
</dbReference>